<protein>
    <submittedName>
        <fullName evidence="2">Uncharacterized protein</fullName>
    </submittedName>
</protein>
<reference evidence="2" key="1">
    <citation type="journal article" date="2024" name="Gigascience">
        <title>Chromosome-level genome of the poultry shaft louse Menopon gallinae provides insight into the host-switching and adaptive evolution of parasitic lice.</title>
        <authorList>
            <person name="Xu Y."/>
            <person name="Ma L."/>
            <person name="Liu S."/>
            <person name="Liang Y."/>
            <person name="Liu Q."/>
            <person name="He Z."/>
            <person name="Tian L."/>
            <person name="Duan Y."/>
            <person name="Cai W."/>
            <person name="Li H."/>
            <person name="Song F."/>
        </authorList>
    </citation>
    <scope>NUCLEOTIDE SEQUENCE</scope>
    <source>
        <strain evidence="2">Cailab_2023a</strain>
    </source>
</reference>
<sequence length="225" mass="24404">MTCLTSVVVIMCAVGTVTSSLESRILTFVDGAIRRAETIELAEGVRLVNTSAESPRTLQGDFGTLLADRVRSFFQNHAIRVDLSGTDVRSGVRAISDFAEAVVEPRGKKNKMKKMKKTKDYILPLLLGMKAKMALLSAMMGNMIAIIAGKALLLGKIALILGAMLFLKKLAVSPPKDVVYYKHKKVVPTAHDKLDWGGRTDSFPQPPIAAAQEMAYAGQKQTPQS</sequence>
<organism evidence="2">
    <name type="scientific">Menopon gallinae</name>
    <name type="common">poultry shaft louse</name>
    <dbReference type="NCBI Taxonomy" id="328185"/>
    <lineage>
        <taxon>Eukaryota</taxon>
        <taxon>Metazoa</taxon>
        <taxon>Ecdysozoa</taxon>
        <taxon>Arthropoda</taxon>
        <taxon>Hexapoda</taxon>
        <taxon>Insecta</taxon>
        <taxon>Pterygota</taxon>
        <taxon>Neoptera</taxon>
        <taxon>Paraneoptera</taxon>
        <taxon>Psocodea</taxon>
        <taxon>Troctomorpha</taxon>
        <taxon>Phthiraptera</taxon>
        <taxon>Amblycera</taxon>
        <taxon>Menoponidae</taxon>
        <taxon>Menopon</taxon>
    </lineage>
</organism>
<keyword evidence="1" id="KW-1133">Transmembrane helix</keyword>
<gene>
    <name evidence="2" type="ORF">PYX00_004768</name>
</gene>
<dbReference type="AlphaFoldDB" id="A0AAW2I5Y9"/>
<accession>A0AAW2I5Y9</accession>
<feature type="transmembrane region" description="Helical" evidence="1">
    <location>
        <begin position="146"/>
        <end position="167"/>
    </location>
</feature>
<dbReference type="InterPro" id="IPR012464">
    <property type="entry name" value="DUF1676"/>
</dbReference>
<feature type="transmembrane region" description="Helical" evidence="1">
    <location>
        <begin position="121"/>
        <end position="140"/>
    </location>
</feature>
<proteinExistence type="predicted"/>
<dbReference type="Pfam" id="PF07898">
    <property type="entry name" value="DUF1676"/>
    <property type="match status" value="1"/>
</dbReference>
<dbReference type="GO" id="GO:0016020">
    <property type="term" value="C:membrane"/>
    <property type="evidence" value="ECO:0007669"/>
    <property type="project" value="TreeGrafter"/>
</dbReference>
<comment type="caution">
    <text evidence="2">The sequence shown here is derived from an EMBL/GenBank/DDBJ whole genome shotgun (WGS) entry which is preliminary data.</text>
</comment>
<keyword evidence="1" id="KW-0812">Transmembrane</keyword>
<dbReference type="PANTHER" id="PTHR21879:SF22">
    <property type="entry name" value="FI03362P-RELATED"/>
    <property type="match status" value="1"/>
</dbReference>
<name>A0AAW2I5Y9_9NEOP</name>
<dbReference type="PANTHER" id="PTHR21879">
    <property type="entry name" value="FI03362P-RELATED-RELATED"/>
    <property type="match status" value="1"/>
</dbReference>
<evidence type="ECO:0000256" key="1">
    <source>
        <dbReference type="SAM" id="Phobius"/>
    </source>
</evidence>
<keyword evidence="1" id="KW-0472">Membrane</keyword>
<evidence type="ECO:0000313" key="2">
    <source>
        <dbReference type="EMBL" id="KAL0277517.1"/>
    </source>
</evidence>
<dbReference type="EMBL" id="JARGDH010000002">
    <property type="protein sequence ID" value="KAL0277517.1"/>
    <property type="molecule type" value="Genomic_DNA"/>
</dbReference>